<dbReference type="PROSITE" id="PS50893">
    <property type="entry name" value="ABC_TRANSPORTER_2"/>
    <property type="match status" value="1"/>
</dbReference>
<dbReference type="Gene3D" id="3.40.50.300">
    <property type="entry name" value="P-loop containing nucleotide triphosphate hydrolases"/>
    <property type="match status" value="1"/>
</dbReference>
<evidence type="ECO:0000259" key="12">
    <source>
        <dbReference type="PROSITE" id="PS50929"/>
    </source>
</evidence>
<keyword evidence="5" id="KW-0067">ATP-binding</keyword>
<dbReference type="GO" id="GO:0005774">
    <property type="term" value="C:vacuolar membrane"/>
    <property type="evidence" value="ECO:0007669"/>
    <property type="project" value="TreeGrafter"/>
</dbReference>
<evidence type="ECO:0000256" key="9">
    <source>
        <dbReference type="SAM" id="MobiDB-lite"/>
    </source>
</evidence>
<keyword evidence="2" id="KW-0813">Transport</keyword>
<dbReference type="InterPro" id="IPR036640">
    <property type="entry name" value="ABC1_TM_sf"/>
</dbReference>
<dbReference type="PANTHER" id="PTHR24221:SF654">
    <property type="entry name" value="ATP-BINDING CASSETTE SUB-FAMILY B MEMBER 6"/>
    <property type="match status" value="1"/>
</dbReference>
<evidence type="ECO:0000256" key="1">
    <source>
        <dbReference type="ARBA" id="ARBA00004141"/>
    </source>
</evidence>
<dbReference type="CDD" id="cd18581">
    <property type="entry name" value="ABC_6TM_ABCB6"/>
    <property type="match status" value="1"/>
</dbReference>
<proteinExistence type="inferred from homology"/>
<dbReference type="InterPro" id="IPR003439">
    <property type="entry name" value="ABC_transporter-like_ATP-bd"/>
</dbReference>
<feature type="region of interest" description="Disordered" evidence="9">
    <location>
        <begin position="600"/>
        <end position="621"/>
    </location>
</feature>
<comment type="subcellular location">
    <subcellularLocation>
        <location evidence="1">Membrane</location>
        <topology evidence="1">Multi-pass membrane protein</topology>
    </subcellularLocation>
</comment>
<keyword evidence="4" id="KW-0547">Nucleotide-binding</keyword>
<feature type="domain" description="ABC transmembrane type-1" evidence="12">
    <location>
        <begin position="42"/>
        <end position="325"/>
    </location>
</feature>
<dbReference type="Gene3D" id="1.20.1560.10">
    <property type="entry name" value="ABC transporter type 1, transmembrane domain"/>
    <property type="match status" value="1"/>
</dbReference>
<gene>
    <name evidence="13" type="ORF">THASP1DRAFT_16168</name>
</gene>
<sequence length="621" mass="69828">MRGARTGSVGWNEYLRRMRTLLPFMWPKDDWRLQVLIMCCGLLLLAGRLVNVLVPTQYKRVVDALGGDGRPPTFAWREVLYFVGLRFLQGGGGIIASGQTFLWIPVGQYTTRQVSLKMFEHLHSLSLRFHLNRKTGEVLRVQDRGVQSIVSLLNAIVFQLAPTLVDIGVACVYFALVFDIYFASIVLATMTAYITATVAITDWRTSFRREANALDNKLEARAVDSLLNFETVKYYGAEKFEVAQYDDALVKFQYASWKSSASLNVLNSAQNVIIQAGLLVGCLVCAHRVVVGTMTVGDVVLYLSYITQLYVPLNWFGTYYRMMQRNFIDMENMLDLFQEHVEVQDLPDAAALSVGQGTVKFEDVSFGYDERQPILRGLSFTVPGGSTVAMVGESGAGKSTILRLLFRFYDVDSGRITIDGQDIRLIRQRDLRASIGVVPQDTVLFNDTIRYNIRYGKVTASDSEVEMAAEAAQIHDKILGFPDGYDTKVGERGLRLSGGEKQRVAIARTLLKASNPPIVLLDEATSALDTNTERNIQAALRRMTVNRTTIIIAHRLSTIVDADQILVMREGEIVESGTHADLMRDPDGVYYDMWMKQLQEEKEKEEAEEREKEEQEHQKAS</sequence>
<keyword evidence="3 10" id="KW-0812">Transmembrane</keyword>
<dbReference type="GO" id="GO:0016887">
    <property type="term" value="F:ATP hydrolysis activity"/>
    <property type="evidence" value="ECO:0007669"/>
    <property type="project" value="InterPro"/>
</dbReference>
<evidence type="ECO:0000256" key="7">
    <source>
        <dbReference type="ARBA" id="ARBA00023136"/>
    </source>
</evidence>
<dbReference type="PROSITE" id="PS00211">
    <property type="entry name" value="ABC_TRANSPORTER_1"/>
    <property type="match status" value="1"/>
</dbReference>
<feature type="transmembrane region" description="Helical" evidence="10">
    <location>
        <begin position="149"/>
        <end position="175"/>
    </location>
</feature>
<keyword evidence="6 10" id="KW-1133">Transmembrane helix</keyword>
<dbReference type="Pfam" id="PF00005">
    <property type="entry name" value="ABC_tran"/>
    <property type="match status" value="1"/>
</dbReference>
<evidence type="ECO:0000256" key="8">
    <source>
        <dbReference type="ARBA" id="ARBA00024363"/>
    </source>
</evidence>
<accession>A0A4P9XPX5</accession>
<dbReference type="PROSITE" id="PS50929">
    <property type="entry name" value="ABC_TM1F"/>
    <property type="match status" value="1"/>
</dbReference>
<evidence type="ECO:0000313" key="14">
    <source>
        <dbReference type="Proteomes" id="UP000271241"/>
    </source>
</evidence>
<evidence type="ECO:0000256" key="3">
    <source>
        <dbReference type="ARBA" id="ARBA00022692"/>
    </source>
</evidence>
<dbReference type="InterPro" id="IPR017871">
    <property type="entry name" value="ABC_transporter-like_CS"/>
</dbReference>
<organism evidence="13 14">
    <name type="scientific">Thamnocephalis sphaerospora</name>
    <dbReference type="NCBI Taxonomy" id="78915"/>
    <lineage>
        <taxon>Eukaryota</taxon>
        <taxon>Fungi</taxon>
        <taxon>Fungi incertae sedis</taxon>
        <taxon>Zoopagomycota</taxon>
        <taxon>Zoopagomycotina</taxon>
        <taxon>Zoopagomycetes</taxon>
        <taxon>Zoopagales</taxon>
        <taxon>Sigmoideomycetaceae</taxon>
        <taxon>Thamnocephalis</taxon>
    </lineage>
</organism>
<dbReference type="CDD" id="cd03253">
    <property type="entry name" value="ABCC_ATM1_transporter"/>
    <property type="match status" value="1"/>
</dbReference>
<evidence type="ECO:0000256" key="2">
    <source>
        <dbReference type="ARBA" id="ARBA00022448"/>
    </source>
</evidence>
<comment type="similarity">
    <text evidence="8">Belongs to the ABC transporter superfamily. ABCB family. Heavy Metal importer (TC 3.A.1.210) subfamily.</text>
</comment>
<reference evidence="14" key="1">
    <citation type="journal article" date="2018" name="Nat. Microbiol.">
        <title>Leveraging single-cell genomics to expand the fungal tree of life.</title>
        <authorList>
            <person name="Ahrendt S.R."/>
            <person name="Quandt C.A."/>
            <person name="Ciobanu D."/>
            <person name="Clum A."/>
            <person name="Salamov A."/>
            <person name="Andreopoulos B."/>
            <person name="Cheng J.F."/>
            <person name="Woyke T."/>
            <person name="Pelin A."/>
            <person name="Henrissat B."/>
            <person name="Reynolds N.K."/>
            <person name="Benny G.L."/>
            <person name="Smith M.E."/>
            <person name="James T.Y."/>
            <person name="Grigoriev I.V."/>
        </authorList>
    </citation>
    <scope>NUCLEOTIDE SEQUENCE [LARGE SCALE GENOMIC DNA]</scope>
    <source>
        <strain evidence="14">RSA 1356</strain>
    </source>
</reference>
<feature type="transmembrane region" description="Helical" evidence="10">
    <location>
        <begin position="302"/>
        <end position="320"/>
    </location>
</feature>
<dbReference type="SUPFAM" id="SSF90123">
    <property type="entry name" value="ABC transporter transmembrane region"/>
    <property type="match status" value="1"/>
</dbReference>
<keyword evidence="13" id="KW-0378">Hydrolase</keyword>
<feature type="domain" description="ABC transporter" evidence="11">
    <location>
        <begin position="359"/>
        <end position="595"/>
    </location>
</feature>
<dbReference type="InterPro" id="IPR011527">
    <property type="entry name" value="ABC1_TM_dom"/>
</dbReference>
<dbReference type="EMBL" id="KZ992642">
    <property type="protein sequence ID" value="RKP08058.1"/>
    <property type="molecule type" value="Genomic_DNA"/>
</dbReference>
<evidence type="ECO:0000256" key="5">
    <source>
        <dbReference type="ARBA" id="ARBA00022840"/>
    </source>
</evidence>
<evidence type="ECO:0000256" key="10">
    <source>
        <dbReference type="SAM" id="Phobius"/>
    </source>
</evidence>
<dbReference type="InterPro" id="IPR027417">
    <property type="entry name" value="P-loop_NTPase"/>
</dbReference>
<feature type="transmembrane region" description="Helical" evidence="10">
    <location>
        <begin position="272"/>
        <end position="290"/>
    </location>
</feature>
<keyword evidence="7 10" id="KW-0472">Membrane</keyword>
<dbReference type="FunFam" id="3.40.50.300:FF:000186">
    <property type="entry name" value="ATP-binding cassette sub-family B member 7, mitochondrial"/>
    <property type="match status" value="1"/>
</dbReference>
<protein>
    <submittedName>
        <fullName evidence="13">P-loop containing nucleoside triphosphate hydrolase protein</fullName>
    </submittedName>
</protein>
<dbReference type="STRING" id="78915.A0A4P9XPX5"/>
<dbReference type="Proteomes" id="UP000271241">
    <property type="component" value="Unassembled WGS sequence"/>
</dbReference>
<dbReference type="GO" id="GO:0140359">
    <property type="term" value="F:ABC-type transporter activity"/>
    <property type="evidence" value="ECO:0007669"/>
    <property type="project" value="InterPro"/>
</dbReference>
<dbReference type="AlphaFoldDB" id="A0A4P9XPX5"/>
<feature type="transmembrane region" description="Helical" evidence="10">
    <location>
        <begin position="31"/>
        <end position="50"/>
    </location>
</feature>
<name>A0A4P9XPX5_9FUNG</name>
<feature type="transmembrane region" description="Helical" evidence="10">
    <location>
        <begin position="181"/>
        <end position="200"/>
    </location>
</feature>
<evidence type="ECO:0000259" key="11">
    <source>
        <dbReference type="PROSITE" id="PS50893"/>
    </source>
</evidence>
<dbReference type="SMART" id="SM00382">
    <property type="entry name" value="AAA"/>
    <property type="match status" value="1"/>
</dbReference>
<dbReference type="Pfam" id="PF00664">
    <property type="entry name" value="ABC_membrane"/>
    <property type="match status" value="1"/>
</dbReference>
<dbReference type="SUPFAM" id="SSF52540">
    <property type="entry name" value="P-loop containing nucleoside triphosphate hydrolases"/>
    <property type="match status" value="1"/>
</dbReference>
<evidence type="ECO:0000256" key="6">
    <source>
        <dbReference type="ARBA" id="ARBA00022989"/>
    </source>
</evidence>
<dbReference type="InterPro" id="IPR003593">
    <property type="entry name" value="AAA+_ATPase"/>
</dbReference>
<keyword evidence="14" id="KW-1185">Reference proteome</keyword>
<dbReference type="PANTHER" id="PTHR24221">
    <property type="entry name" value="ATP-BINDING CASSETTE SUB-FAMILY B"/>
    <property type="match status" value="1"/>
</dbReference>
<dbReference type="OrthoDB" id="6500128at2759"/>
<dbReference type="GO" id="GO:0005524">
    <property type="term" value="F:ATP binding"/>
    <property type="evidence" value="ECO:0007669"/>
    <property type="project" value="UniProtKB-KW"/>
</dbReference>
<dbReference type="InterPro" id="IPR039421">
    <property type="entry name" value="Type_1_exporter"/>
</dbReference>
<evidence type="ECO:0000256" key="4">
    <source>
        <dbReference type="ARBA" id="ARBA00022741"/>
    </source>
</evidence>
<evidence type="ECO:0000313" key="13">
    <source>
        <dbReference type="EMBL" id="RKP08058.1"/>
    </source>
</evidence>